<protein>
    <recommendedName>
        <fullName evidence="4">SMB domain-containing protein</fullName>
    </recommendedName>
</protein>
<dbReference type="PANTHER" id="PTHR45902">
    <property type="entry name" value="LATROPHILIN RECEPTOR-LIKE PROTEIN A"/>
    <property type="match status" value="1"/>
</dbReference>
<feature type="signal peptide" evidence="1">
    <location>
        <begin position="1"/>
        <end position="18"/>
    </location>
</feature>
<dbReference type="Proteomes" id="UP001519460">
    <property type="component" value="Unassembled WGS sequence"/>
</dbReference>
<accession>A0ABD0L2D6</accession>
<dbReference type="PANTHER" id="PTHR45902:SF1">
    <property type="entry name" value="LATROPHILIN RECEPTOR-LIKE PROTEIN A"/>
    <property type="match status" value="1"/>
</dbReference>
<organism evidence="2 3">
    <name type="scientific">Batillaria attramentaria</name>
    <dbReference type="NCBI Taxonomy" id="370345"/>
    <lineage>
        <taxon>Eukaryota</taxon>
        <taxon>Metazoa</taxon>
        <taxon>Spiralia</taxon>
        <taxon>Lophotrochozoa</taxon>
        <taxon>Mollusca</taxon>
        <taxon>Gastropoda</taxon>
        <taxon>Caenogastropoda</taxon>
        <taxon>Sorbeoconcha</taxon>
        <taxon>Cerithioidea</taxon>
        <taxon>Batillariidae</taxon>
        <taxon>Batillaria</taxon>
    </lineage>
</organism>
<feature type="chain" id="PRO_5044778132" description="SMB domain-containing protein" evidence="1">
    <location>
        <begin position="19"/>
        <end position="359"/>
    </location>
</feature>
<evidence type="ECO:0000313" key="2">
    <source>
        <dbReference type="EMBL" id="KAK7493269.1"/>
    </source>
</evidence>
<keyword evidence="3" id="KW-1185">Reference proteome</keyword>
<dbReference type="AlphaFoldDB" id="A0ABD0L2D6"/>
<gene>
    <name evidence="2" type="ORF">BaRGS_00015395</name>
</gene>
<keyword evidence="1" id="KW-0732">Signal</keyword>
<dbReference type="InterPro" id="IPR053231">
    <property type="entry name" value="GPCR_LN-TM7"/>
</dbReference>
<comment type="caution">
    <text evidence="2">The sequence shown here is derived from an EMBL/GenBank/DDBJ whole genome shotgun (WGS) entry which is preliminary data.</text>
</comment>
<evidence type="ECO:0000313" key="3">
    <source>
        <dbReference type="Proteomes" id="UP001519460"/>
    </source>
</evidence>
<evidence type="ECO:0000256" key="1">
    <source>
        <dbReference type="SAM" id="SignalP"/>
    </source>
</evidence>
<name>A0ABD0L2D6_9CAEN</name>
<evidence type="ECO:0008006" key="4">
    <source>
        <dbReference type="Google" id="ProtNLM"/>
    </source>
</evidence>
<dbReference type="EMBL" id="JACVVK020000094">
    <property type="protein sequence ID" value="KAK7493269.1"/>
    <property type="molecule type" value="Genomic_DNA"/>
</dbReference>
<sequence length="359" mass="40804">MNLLLLIIIRHVFLVGLAILHCSSDTTENVTEEVSSATTLFPFEEVFYYMDPMAPRDYVWDKTIQSPEDFMTGFGLDTCGNKAWTRSWLTTCYNLGPFPCDCYDNCKLYGSCCYDKYESPEGLTQAWPETTGCLEDKTYAMVRCPQSWGDGDVREACETGQGKYTMEEPVTDLSTNVTFRNAFCAQCHDVKSYTAWELEVTCKHFQDVYTARSEEEFLDLASANVSECSIKRVPPAEVQPIGCPSDIWFSVVDTCNVTGRWATEDYDADVEKNCLLYKSLSLRMNHEMTYQNLFCAVCNGIKPYTYGCFEDDNLEHREIWIHPPLSLLLGLRDRDMGSGDGHRLVTCFDGQWADLTVST</sequence>
<proteinExistence type="predicted"/>
<reference evidence="2 3" key="1">
    <citation type="journal article" date="2023" name="Sci. Data">
        <title>Genome assembly of the Korean intertidal mud-creeper Batillaria attramentaria.</title>
        <authorList>
            <person name="Patra A.K."/>
            <person name="Ho P.T."/>
            <person name="Jun S."/>
            <person name="Lee S.J."/>
            <person name="Kim Y."/>
            <person name="Won Y.J."/>
        </authorList>
    </citation>
    <scope>NUCLEOTIDE SEQUENCE [LARGE SCALE GENOMIC DNA]</scope>
    <source>
        <strain evidence="2">Wonlab-2016</strain>
    </source>
</reference>